<feature type="transmembrane region" description="Helical" evidence="17">
    <location>
        <begin position="780"/>
        <end position="801"/>
    </location>
</feature>
<feature type="compositionally biased region" description="Pro residues" evidence="16">
    <location>
        <begin position="716"/>
        <end position="729"/>
    </location>
</feature>
<keyword evidence="4 17" id="KW-0812">Transmembrane</keyword>
<feature type="disulfide bond" evidence="14">
    <location>
        <begin position="208"/>
        <end position="223"/>
    </location>
</feature>
<evidence type="ECO:0000256" key="15">
    <source>
        <dbReference type="PROSITE-ProRule" id="PRU00461"/>
    </source>
</evidence>
<feature type="disulfide bond" evidence="14">
    <location>
        <begin position="248"/>
        <end position="263"/>
    </location>
</feature>
<accession>A0ABC9XXQ3</accession>
<evidence type="ECO:0000259" key="19">
    <source>
        <dbReference type="PROSITE" id="PS50026"/>
    </source>
</evidence>
<feature type="disulfide bond" evidence="14">
    <location>
        <begin position="144"/>
        <end position="156"/>
    </location>
</feature>
<dbReference type="PROSITE" id="PS01187">
    <property type="entry name" value="EGF_CA"/>
    <property type="match status" value="1"/>
</dbReference>
<dbReference type="FunFam" id="2.10.25.10:FF:000009">
    <property type="entry name" value="Low-density lipoprotein receptor isoform 1"/>
    <property type="match status" value="1"/>
</dbReference>
<comment type="caution">
    <text evidence="20">The sequence shown here is derived from an EMBL/GenBank/DDBJ whole genome shotgun (WGS) entry which is preliminary data.</text>
</comment>
<dbReference type="SMART" id="SM00179">
    <property type="entry name" value="EGF_CA"/>
    <property type="match status" value="2"/>
</dbReference>
<evidence type="ECO:0000256" key="9">
    <source>
        <dbReference type="ARBA" id="ARBA00023157"/>
    </source>
</evidence>
<dbReference type="InterPro" id="IPR001881">
    <property type="entry name" value="EGF-like_Ca-bd_dom"/>
</dbReference>
<feature type="region of interest" description="Disordered" evidence="16">
    <location>
        <begin position="819"/>
        <end position="838"/>
    </location>
</feature>
<dbReference type="Pfam" id="PF00057">
    <property type="entry name" value="Ldl_recept_a"/>
    <property type="match status" value="7"/>
</dbReference>
<feature type="disulfide bond" evidence="14">
    <location>
        <begin position="151"/>
        <end position="169"/>
    </location>
</feature>
<dbReference type="InterPro" id="IPR000742">
    <property type="entry name" value="EGF"/>
</dbReference>
<dbReference type="PANTHER" id="PTHR22722:SF15">
    <property type="entry name" value="LOW-DENSITY LIPOPROTEIN RECEPTOR-RELATED"/>
    <property type="match status" value="1"/>
</dbReference>
<evidence type="ECO:0000256" key="1">
    <source>
        <dbReference type="ARBA" id="ARBA00009939"/>
    </source>
</evidence>
<reference evidence="20 21" key="1">
    <citation type="submission" date="2024-06" db="EMBL/GenBank/DDBJ databases">
        <title>The draft genome of Grus japonensis, version 3.</title>
        <authorList>
            <person name="Nabeshima K."/>
            <person name="Suzuki S."/>
            <person name="Onuma M."/>
        </authorList>
    </citation>
    <scope>NUCLEOTIDE SEQUENCE [LARGE SCALE GENOMIC DNA]</scope>
    <source>
        <strain evidence="20 21">451A</strain>
    </source>
</reference>
<dbReference type="SUPFAM" id="SSF57184">
    <property type="entry name" value="Growth factor receptor domain"/>
    <property type="match status" value="1"/>
</dbReference>
<protein>
    <submittedName>
        <fullName evidence="20">Low-density lipoprotein receptor</fullName>
    </submittedName>
</protein>
<dbReference type="Proteomes" id="UP001623348">
    <property type="component" value="Unassembled WGS sequence"/>
</dbReference>
<evidence type="ECO:0000256" key="2">
    <source>
        <dbReference type="ARBA" id="ARBA00022536"/>
    </source>
</evidence>
<dbReference type="InterPro" id="IPR036055">
    <property type="entry name" value="LDL_receptor-like_sf"/>
</dbReference>
<keyword evidence="3" id="KW-0254">Endocytosis</keyword>
<name>A0ABC9XXQ3_GRUJA</name>
<evidence type="ECO:0000256" key="16">
    <source>
        <dbReference type="SAM" id="MobiDB-lite"/>
    </source>
</evidence>
<dbReference type="InterPro" id="IPR018097">
    <property type="entry name" value="EGF_Ca-bd_CS"/>
</dbReference>
<feature type="repeat" description="LDL-receptor class B" evidence="15">
    <location>
        <begin position="480"/>
        <end position="522"/>
    </location>
</feature>
<dbReference type="SMART" id="SM00135">
    <property type="entry name" value="LY"/>
    <property type="match status" value="5"/>
</dbReference>
<feature type="repeat" description="LDL-receptor class B" evidence="15">
    <location>
        <begin position="567"/>
        <end position="611"/>
    </location>
</feature>
<keyword evidence="8 17" id="KW-0472">Membrane</keyword>
<dbReference type="PROSITE" id="PS00010">
    <property type="entry name" value="ASX_HYDROXYL"/>
    <property type="match status" value="1"/>
</dbReference>
<feature type="disulfide bond" evidence="14">
    <location>
        <begin position="277"/>
        <end position="295"/>
    </location>
</feature>
<dbReference type="PROSITE" id="PS50068">
    <property type="entry name" value="LDLRA_2"/>
    <property type="match status" value="7"/>
</dbReference>
<keyword evidence="5 18" id="KW-0732">Signal</keyword>
<evidence type="ECO:0000256" key="7">
    <source>
        <dbReference type="ARBA" id="ARBA00022989"/>
    </source>
</evidence>
<dbReference type="PANTHER" id="PTHR22722">
    <property type="entry name" value="LOW-DENSITY LIPOPROTEIN RECEPTOR-RELATED PROTEIN 2-RELATED"/>
    <property type="match status" value="1"/>
</dbReference>
<feature type="disulfide bond" evidence="14">
    <location>
        <begin position="84"/>
        <end position="99"/>
    </location>
</feature>
<keyword evidence="21" id="KW-1185">Reference proteome</keyword>
<feature type="disulfide bond" evidence="14">
    <location>
        <begin position="104"/>
        <end position="116"/>
    </location>
</feature>
<keyword evidence="10 20" id="KW-0675">Receptor</keyword>
<dbReference type="CDD" id="cd00112">
    <property type="entry name" value="LDLa"/>
    <property type="match status" value="7"/>
</dbReference>
<feature type="disulfide bond" evidence="14">
    <location>
        <begin position="236"/>
        <end position="254"/>
    </location>
</feature>
<feature type="domain" description="EGF-like" evidence="19">
    <location>
        <begin position="307"/>
        <end position="347"/>
    </location>
</feature>
<dbReference type="PROSITE" id="PS01209">
    <property type="entry name" value="LDLRA_1"/>
    <property type="match status" value="4"/>
</dbReference>
<dbReference type="Gene3D" id="2.120.10.30">
    <property type="entry name" value="TolB, C-terminal domain"/>
    <property type="match status" value="1"/>
</dbReference>
<feature type="compositionally biased region" description="Low complexity" evidence="16">
    <location>
        <begin position="736"/>
        <end position="762"/>
    </location>
</feature>
<evidence type="ECO:0000256" key="8">
    <source>
        <dbReference type="ARBA" id="ARBA00023136"/>
    </source>
</evidence>
<evidence type="ECO:0000256" key="18">
    <source>
        <dbReference type="SAM" id="SignalP"/>
    </source>
</evidence>
<dbReference type="AlphaFoldDB" id="A0ABC9XXQ3"/>
<evidence type="ECO:0000256" key="13">
    <source>
        <dbReference type="PROSITE-ProRule" id="PRU00076"/>
    </source>
</evidence>
<feature type="chain" id="PRO_5044803117" evidence="18">
    <location>
        <begin position="19"/>
        <end position="851"/>
    </location>
</feature>
<organism evidence="20 21">
    <name type="scientific">Grus japonensis</name>
    <name type="common">Japanese crane</name>
    <name type="synonym">Red-crowned crane</name>
    <dbReference type="NCBI Taxonomy" id="30415"/>
    <lineage>
        <taxon>Eukaryota</taxon>
        <taxon>Metazoa</taxon>
        <taxon>Chordata</taxon>
        <taxon>Craniata</taxon>
        <taxon>Vertebrata</taxon>
        <taxon>Euteleostomi</taxon>
        <taxon>Archelosauria</taxon>
        <taxon>Archosauria</taxon>
        <taxon>Dinosauria</taxon>
        <taxon>Saurischia</taxon>
        <taxon>Theropoda</taxon>
        <taxon>Coelurosauria</taxon>
        <taxon>Aves</taxon>
        <taxon>Neognathae</taxon>
        <taxon>Neoaves</taxon>
        <taxon>Gruiformes</taxon>
        <taxon>Gruidae</taxon>
        <taxon>Grus</taxon>
    </lineage>
</organism>
<keyword evidence="20" id="KW-0449">Lipoprotein</keyword>
<dbReference type="InterPro" id="IPR011042">
    <property type="entry name" value="6-blade_b-propeller_TolB-like"/>
</dbReference>
<dbReference type="SUPFAM" id="SSF57424">
    <property type="entry name" value="LDL receptor-like module"/>
    <property type="match status" value="7"/>
</dbReference>
<feature type="repeat" description="LDL-receptor class B" evidence="15">
    <location>
        <begin position="523"/>
        <end position="566"/>
    </location>
</feature>
<feature type="repeat" description="LDL-receptor class B" evidence="15">
    <location>
        <begin position="433"/>
        <end position="479"/>
    </location>
</feature>
<feature type="disulfide bond" evidence="14">
    <location>
        <begin position="123"/>
        <end position="138"/>
    </location>
</feature>
<gene>
    <name evidence="20" type="ORF">GRJ2_002648100</name>
</gene>
<dbReference type="FunFam" id="4.10.400.10:FF:000124">
    <property type="entry name" value="Low density lipoprotein receptor"/>
    <property type="match status" value="1"/>
</dbReference>
<dbReference type="FunFam" id="4.10.400.10:FF:000113">
    <property type="entry name" value="Low-density lipoprotein receptor-related protein 8"/>
    <property type="match status" value="1"/>
</dbReference>
<dbReference type="InterPro" id="IPR000033">
    <property type="entry name" value="LDLR_classB_rpt"/>
</dbReference>
<keyword evidence="11" id="KW-0325">Glycoprotein</keyword>
<dbReference type="GO" id="GO:0006897">
    <property type="term" value="P:endocytosis"/>
    <property type="evidence" value="ECO:0007669"/>
    <property type="project" value="UniProtKB-KW"/>
</dbReference>
<comment type="subcellular location">
    <subcellularLocation>
        <location evidence="12">Endomembrane system</location>
        <topology evidence="12">Single-pass type I membrane protein</topology>
    </subcellularLocation>
</comment>
<evidence type="ECO:0000256" key="12">
    <source>
        <dbReference type="ARBA" id="ARBA00046288"/>
    </source>
</evidence>
<dbReference type="InterPro" id="IPR009030">
    <property type="entry name" value="Growth_fac_rcpt_cys_sf"/>
</dbReference>
<dbReference type="Gene3D" id="4.10.400.10">
    <property type="entry name" value="Low-density Lipoprotein Receptor"/>
    <property type="match status" value="7"/>
</dbReference>
<dbReference type="Pfam" id="PF12662">
    <property type="entry name" value="cEGF"/>
    <property type="match status" value="1"/>
</dbReference>
<feature type="disulfide bond" evidence="14">
    <location>
        <begin position="22"/>
        <end position="34"/>
    </location>
</feature>
<dbReference type="PRINTS" id="PR00261">
    <property type="entry name" value="LDLRECEPTOR"/>
</dbReference>
<dbReference type="Gene3D" id="2.10.25.10">
    <property type="entry name" value="Laminin"/>
    <property type="match status" value="3"/>
</dbReference>
<feature type="disulfide bond" evidence="14">
    <location>
        <begin position="189"/>
        <end position="201"/>
    </location>
</feature>
<dbReference type="FunFam" id="4.10.400.10:FF:000116">
    <property type="entry name" value="Low-density lipoprotein receptor"/>
    <property type="match status" value="1"/>
</dbReference>
<evidence type="ECO:0000313" key="21">
    <source>
        <dbReference type="Proteomes" id="UP001623348"/>
    </source>
</evidence>
<keyword evidence="7 17" id="KW-1133">Transmembrane helix</keyword>
<dbReference type="Pfam" id="PF14670">
    <property type="entry name" value="FXa_inhibition"/>
    <property type="match status" value="1"/>
</dbReference>
<feature type="disulfide bond" evidence="14">
    <location>
        <begin position="196"/>
        <end position="214"/>
    </location>
</feature>
<evidence type="ECO:0000256" key="5">
    <source>
        <dbReference type="ARBA" id="ARBA00022729"/>
    </source>
</evidence>
<feature type="disulfide bond" evidence="14">
    <location>
        <begin position="229"/>
        <end position="241"/>
    </location>
</feature>
<feature type="disulfide bond" evidence="14">
    <location>
        <begin position="29"/>
        <end position="47"/>
    </location>
</feature>
<feature type="region of interest" description="Disordered" evidence="16">
    <location>
        <begin position="699"/>
        <end position="770"/>
    </location>
</feature>
<keyword evidence="9 14" id="KW-1015">Disulfide bond</keyword>
<keyword evidence="6" id="KW-0677">Repeat</keyword>
<dbReference type="FunFam" id="2.120.10.30:FF:000241">
    <property type="entry name" value="Low-density lipoprotein receptor-related protein 6"/>
    <property type="match status" value="1"/>
</dbReference>
<dbReference type="SMART" id="SM00192">
    <property type="entry name" value="LDLa"/>
    <property type="match status" value="7"/>
</dbReference>
<comment type="caution">
    <text evidence="13">Lacks conserved residue(s) required for the propagation of feature annotation.</text>
</comment>
<keyword evidence="2 13" id="KW-0245">EGF-like domain</keyword>
<dbReference type="CDD" id="cd00054">
    <property type="entry name" value="EGF_CA"/>
    <property type="match status" value="1"/>
</dbReference>
<dbReference type="InterPro" id="IPR002172">
    <property type="entry name" value="LDrepeatLR_classA_rpt"/>
</dbReference>
<dbReference type="GO" id="GO:0016020">
    <property type="term" value="C:membrane"/>
    <property type="evidence" value="ECO:0007669"/>
    <property type="project" value="UniProtKB-SubCell"/>
</dbReference>
<evidence type="ECO:0000256" key="11">
    <source>
        <dbReference type="ARBA" id="ARBA00023180"/>
    </source>
</evidence>
<dbReference type="PROSITE" id="PS51120">
    <property type="entry name" value="LDLRB"/>
    <property type="match status" value="4"/>
</dbReference>
<sequence length="851" mass="90907">MRLLLLLLLGAMAAPGAGTELCGQSEFRCRDGSCIASAWVCDGNAECRDGSDETPETCHSVSCSPSEFSCGGHRRRCIPASWRCDGHRDCDNGSDELDCPPRACAGDQLRCGSGGCVSRAFACDGERDCEDGTDEADCPPPAPCGPHAFRCNDSSCIPRLWACDGDPNCPDGSDEWPRSCGTPRPPPPCAPLQFACGSGECIHRRWRCDGSPDCRDRSDEEGCAAATTCRPDQFQCGDGRCVLGVRQCDGETDCADGSDEEGCHNVTLCTGPHEFKCRSGECVPLERVCDRHRDCRDWSDEPFKECGVNECLDGGGGCSHVCEDLRLGYRCLCPEGLSLGPDGRTCEDIDECRDPRTCSQLCLNLPGSYKCDCGGGYRLEPSTHACRALGPPAALLFTNRHEIRRLALDGGEYRRVLGPLAHAAALDTDVAAGTVYWADLTQRKIYRSPLTGTTNDSRDVTVVGTGLGAPDGVALDWVHQNLYWTDSRLGTVSVADADGRRRKTLVREAGAKPRAIAVDPLHGYMYWTDWGASAKIAKGGLNGVDRFPLVTEGVEWPNGITLDLPSQRLYWVDSRLHTLSSVDVDGGRRRTLLADPQVLAHPFAVAVFEDTVFWSDILSEAVFSADLRTGAHVRRVAQELLSPEDIVVLHPLRQPPGANRCSEANGGCGFLCLPAPHLGPRSPRYTCACPDGQRLAPDGRACLPDPSAPAPTDAAPSPPPAPPQPPTPSRDPHSHGASPGPTAASSSASTAGTTTTSSNATAGGSGDAVGHVGSRTGPTALAVVLPLVFLILAAFVSRGLWRSWRRRSTNSINFDNPVYQKTTRDEEPPGWGQGGFSYPMRQAVSLESDVA</sequence>
<dbReference type="Pfam" id="PF00058">
    <property type="entry name" value="Ldl_recept_b"/>
    <property type="match status" value="4"/>
</dbReference>
<evidence type="ECO:0000256" key="6">
    <source>
        <dbReference type="ARBA" id="ARBA00022737"/>
    </source>
</evidence>
<dbReference type="EMBL" id="BAAFJT010000033">
    <property type="protein sequence ID" value="GAB0201825.1"/>
    <property type="molecule type" value="Genomic_DNA"/>
</dbReference>
<dbReference type="PROSITE" id="PS50026">
    <property type="entry name" value="EGF_3"/>
    <property type="match status" value="1"/>
</dbReference>
<evidence type="ECO:0000256" key="10">
    <source>
        <dbReference type="ARBA" id="ARBA00023170"/>
    </source>
</evidence>
<evidence type="ECO:0000313" key="20">
    <source>
        <dbReference type="EMBL" id="GAB0201825.1"/>
    </source>
</evidence>
<comment type="similarity">
    <text evidence="1">Belongs to the LDLR family.</text>
</comment>
<evidence type="ECO:0000256" key="4">
    <source>
        <dbReference type="ARBA" id="ARBA00022692"/>
    </source>
</evidence>
<dbReference type="InterPro" id="IPR000152">
    <property type="entry name" value="EGF-type_Asp/Asn_hydroxyl_site"/>
</dbReference>
<evidence type="ECO:0000256" key="3">
    <source>
        <dbReference type="ARBA" id="ARBA00022583"/>
    </source>
</evidence>
<dbReference type="SUPFAM" id="SSF63825">
    <property type="entry name" value="YWTD domain"/>
    <property type="match status" value="1"/>
</dbReference>
<feature type="signal peptide" evidence="18">
    <location>
        <begin position="1"/>
        <end position="18"/>
    </location>
</feature>
<dbReference type="InterPro" id="IPR026823">
    <property type="entry name" value="cEGF"/>
</dbReference>
<dbReference type="SMART" id="SM00181">
    <property type="entry name" value="EGF"/>
    <property type="match status" value="3"/>
</dbReference>
<dbReference type="InterPro" id="IPR051221">
    <property type="entry name" value="LDLR-related"/>
</dbReference>
<evidence type="ECO:0000256" key="14">
    <source>
        <dbReference type="PROSITE-ProRule" id="PRU00124"/>
    </source>
</evidence>
<proteinExistence type="inferred from homology"/>
<feature type="disulfide bond" evidence="14">
    <location>
        <begin position="111"/>
        <end position="129"/>
    </location>
</feature>
<evidence type="ECO:0000256" key="17">
    <source>
        <dbReference type="SAM" id="Phobius"/>
    </source>
</evidence>
<dbReference type="InterPro" id="IPR023415">
    <property type="entry name" value="LDLR_class-A_CS"/>
</dbReference>